<dbReference type="SUPFAM" id="SSF49344">
    <property type="entry name" value="CBD9-like"/>
    <property type="match status" value="1"/>
</dbReference>
<dbReference type="InterPro" id="IPR045670">
    <property type="entry name" value="DUF5916"/>
</dbReference>
<evidence type="ECO:0000313" key="4">
    <source>
        <dbReference type="Proteomes" id="UP001356170"/>
    </source>
</evidence>
<gene>
    <name evidence="3" type="ORF">V3390_10100</name>
</gene>
<organism evidence="3 4">
    <name type="scientific">Aquilutibacter rugosus</name>
    <dbReference type="NCBI Taxonomy" id="3115820"/>
    <lineage>
        <taxon>Bacteria</taxon>
        <taxon>Pseudomonadati</taxon>
        <taxon>Pseudomonadota</taxon>
        <taxon>Gammaproteobacteria</taxon>
        <taxon>Lysobacterales</taxon>
        <taxon>Lysobacteraceae</taxon>
        <taxon>Aquilutibacter</taxon>
    </lineage>
</organism>
<keyword evidence="1" id="KW-0732">Signal</keyword>
<feature type="signal peptide" evidence="1">
    <location>
        <begin position="1"/>
        <end position="22"/>
    </location>
</feature>
<accession>A0ABU7V2M2</accession>
<protein>
    <submittedName>
        <fullName evidence="3">DUF5916 domain-containing protein</fullName>
    </submittedName>
</protein>
<reference evidence="3 4" key="1">
    <citation type="submission" date="2024-01" db="EMBL/GenBank/DDBJ databases">
        <title>Novel species of the genus Luteimonas isolated from rivers.</title>
        <authorList>
            <person name="Lu H."/>
        </authorList>
    </citation>
    <scope>NUCLEOTIDE SEQUENCE [LARGE SCALE GENOMIC DNA]</scope>
    <source>
        <strain evidence="3 4">FXH3W</strain>
    </source>
</reference>
<sequence>MMRFSRLALGLMAALVATPALAIDIDGKVNADEWQGATHVTDFKQVQPETLADAKYRTEAWYLPTPKGMAVGIRNYQPAEVKRTRTKSRRDEGGQYDRNNVFIDFDGNGVQAYEFTVSIANGLSDGVITGENQFREDWDGDVQHATSETDEYWDMEILIPWHVATMNKAKDGKRTIGVYFDRVIGATGERFAAPGISFNRTPFTSSFRKAEIPSYSQSLFAVTPYATALYDNIRNSGHYKAGADIYWKPSGQFQLSATVNPDFGQVESDGIVINFSADETFYGDKRPFFTENQGIYDFSLLNDNSQLFYTRRVGGRSDDGSGPAEIDAAAKINGAIGKLNYGVFAAQERGDGGRSYQALRTMYAMPTQTWGAMLTHVDRPFLDRDAFVYAVDHKWKPNDALSVNSTVAVSDIDDSGSSTRGNSVTSYLTWNPSKEWSHQLLGMYFDRDFDPNDMGYLGRNNLKWGHVQSRRTWSNFAQGSTVTSVNLSGRLFMGENMDGLRLNGGVRVQASGSLRDGGEYYSQYEHNLPRFDDRLTRGGHSLKMPGRDKINVEISGGRHGKWQPRIGVFAAGDALMGNDGWYWSAWTGAKYYFNDRVNLDVGVSVDDSPDALIWDHGNQVGRYRMRTAVVGSTFNWDMSARSDLRIKLEAVGLKAAGREWIDVLPNGGYAALPGGPESFRLNQMGFQLRYRYELAPLSNLYVVYGRGGYSQFNDESNDHWSMLRDSRRLHNDEQLVVKVSYRFSN</sequence>
<comment type="caution">
    <text evidence="3">The sequence shown here is derived from an EMBL/GenBank/DDBJ whole genome shotgun (WGS) entry which is preliminary data.</text>
</comment>
<proteinExistence type="predicted"/>
<dbReference type="Proteomes" id="UP001356170">
    <property type="component" value="Unassembled WGS sequence"/>
</dbReference>
<feature type="domain" description="DUF5916" evidence="2">
    <location>
        <begin position="376"/>
        <end position="741"/>
    </location>
</feature>
<feature type="domain" description="DUF5916" evidence="2">
    <location>
        <begin position="222"/>
        <end position="318"/>
    </location>
</feature>
<feature type="chain" id="PRO_5046748299" evidence="1">
    <location>
        <begin position="23"/>
        <end position="745"/>
    </location>
</feature>
<dbReference type="Pfam" id="PF19313">
    <property type="entry name" value="DUF5916"/>
    <property type="match status" value="2"/>
</dbReference>
<dbReference type="Gene3D" id="2.60.40.1190">
    <property type="match status" value="1"/>
</dbReference>
<name>A0ABU7V2M2_9GAMM</name>
<evidence type="ECO:0000256" key="1">
    <source>
        <dbReference type="SAM" id="SignalP"/>
    </source>
</evidence>
<keyword evidence="4" id="KW-1185">Reference proteome</keyword>
<evidence type="ECO:0000259" key="2">
    <source>
        <dbReference type="Pfam" id="PF19313"/>
    </source>
</evidence>
<dbReference type="EMBL" id="JAZHBO010000002">
    <property type="protein sequence ID" value="MEF2156563.1"/>
    <property type="molecule type" value="Genomic_DNA"/>
</dbReference>
<dbReference type="RefSeq" id="WP_331704315.1">
    <property type="nucleotide sequence ID" value="NZ_JAZHBO010000002.1"/>
</dbReference>
<evidence type="ECO:0000313" key="3">
    <source>
        <dbReference type="EMBL" id="MEF2156563.1"/>
    </source>
</evidence>